<dbReference type="EC" id="2.7.13.3" evidence="3"/>
<dbReference type="OrthoDB" id="9810447at2"/>
<dbReference type="Pfam" id="PF02518">
    <property type="entry name" value="HATPase_c"/>
    <property type="match status" value="1"/>
</dbReference>
<keyword evidence="9" id="KW-0812">Transmembrane</keyword>
<dbReference type="SMART" id="SM00387">
    <property type="entry name" value="HATPase_c"/>
    <property type="match status" value="1"/>
</dbReference>
<evidence type="ECO:0000256" key="3">
    <source>
        <dbReference type="ARBA" id="ARBA00012438"/>
    </source>
</evidence>
<feature type="coiled-coil region" evidence="8">
    <location>
        <begin position="346"/>
        <end position="390"/>
    </location>
</feature>
<dbReference type="SMART" id="SM00304">
    <property type="entry name" value="HAMP"/>
    <property type="match status" value="1"/>
</dbReference>
<dbReference type="PROSITE" id="PS50109">
    <property type="entry name" value="HIS_KIN"/>
    <property type="match status" value="1"/>
</dbReference>
<dbReference type="GO" id="GO:0000155">
    <property type="term" value="F:phosphorelay sensor kinase activity"/>
    <property type="evidence" value="ECO:0007669"/>
    <property type="project" value="InterPro"/>
</dbReference>
<dbReference type="InterPro" id="IPR036097">
    <property type="entry name" value="HisK_dim/P_sf"/>
</dbReference>
<evidence type="ECO:0000256" key="1">
    <source>
        <dbReference type="ARBA" id="ARBA00000085"/>
    </source>
</evidence>
<dbReference type="InterPro" id="IPR003661">
    <property type="entry name" value="HisK_dim/P_dom"/>
</dbReference>
<keyword evidence="9" id="KW-1133">Transmembrane helix</keyword>
<feature type="domain" description="Histidine kinase" evidence="10">
    <location>
        <begin position="404"/>
        <end position="622"/>
    </location>
</feature>
<dbReference type="InterPro" id="IPR003594">
    <property type="entry name" value="HATPase_dom"/>
</dbReference>
<dbReference type="Proteomes" id="UP000004095">
    <property type="component" value="Unassembled WGS sequence"/>
</dbReference>
<reference evidence="12 13" key="1">
    <citation type="submission" date="2007-01" db="EMBL/GenBank/DDBJ databases">
        <authorList>
            <person name="Haygood M."/>
            <person name="Podell S."/>
            <person name="Anderson C."/>
            <person name="Hopkinson B."/>
            <person name="Roe K."/>
            <person name="Barbeau K."/>
            <person name="Gaasterland T."/>
            <person name="Ferriera S."/>
            <person name="Johnson J."/>
            <person name="Kravitz S."/>
            <person name="Beeson K."/>
            <person name="Sutton G."/>
            <person name="Rogers Y.-H."/>
            <person name="Friedman R."/>
            <person name="Frazier M."/>
            <person name="Venter J.C."/>
        </authorList>
    </citation>
    <scope>NUCLEOTIDE SEQUENCE [LARGE SCALE GENOMIC DNA]</scope>
    <source>
        <strain evidence="12 13">ATCC 23134</strain>
    </source>
</reference>
<dbReference type="InterPro" id="IPR004358">
    <property type="entry name" value="Sig_transdc_His_kin-like_C"/>
</dbReference>
<dbReference type="PANTHER" id="PTHR43711">
    <property type="entry name" value="TWO-COMPONENT HISTIDINE KINASE"/>
    <property type="match status" value="1"/>
</dbReference>
<dbReference type="PROSITE" id="PS50885">
    <property type="entry name" value="HAMP"/>
    <property type="match status" value="1"/>
</dbReference>
<organism evidence="12 13">
    <name type="scientific">Microscilla marina ATCC 23134</name>
    <dbReference type="NCBI Taxonomy" id="313606"/>
    <lineage>
        <taxon>Bacteria</taxon>
        <taxon>Pseudomonadati</taxon>
        <taxon>Bacteroidota</taxon>
        <taxon>Cytophagia</taxon>
        <taxon>Cytophagales</taxon>
        <taxon>Microscillaceae</taxon>
        <taxon>Microscilla</taxon>
    </lineage>
</organism>
<dbReference type="InterPro" id="IPR005467">
    <property type="entry name" value="His_kinase_dom"/>
</dbReference>
<feature type="transmembrane region" description="Helical" evidence="9">
    <location>
        <begin position="285"/>
        <end position="308"/>
    </location>
</feature>
<evidence type="ECO:0000256" key="5">
    <source>
        <dbReference type="ARBA" id="ARBA00022679"/>
    </source>
</evidence>
<evidence type="ECO:0000256" key="7">
    <source>
        <dbReference type="ARBA" id="ARBA00023012"/>
    </source>
</evidence>
<keyword evidence="6 12" id="KW-0418">Kinase</keyword>
<sequence length="626" mass="72139">MLPKFISLRFKLLTTFLFFSIIIIVVASIGFWFHSKSSKISTIAVNLENVLVNTFKVIKLEQDFFDYETNNPNFYAQGSSKYITKHKNLVADVNKHLYTLVSFEEVQALDIDQTVVETEAKKILHELQNYETSFDQIVQLTRRLGFKNYGIKGEMQRYTEALEKLTSLNQIKLLTLKQYERDYLILKDIKYAQQLEKLCLQWQTDVILNPQVRHNDKIRAQQLLRDYLKTFKEMVALKQRIGVGAGKGLTHELRAYADNLSKFTQNFVSKINQRAANISADFENIFIAMVIATVVLSIVMSIYFSTVITRPIVGLSRYINKTVNSNFSENLSIKESNSQDEVGQLTRNFNRMLQEMQRQLTEIREQSLILEHQNEELNNVNELSQASEEHLIKLNVVKDKLLAILSHDLRSPFNTIKGFLQVLLHHINGFSKDEIRHFAEDMDKAVQRVIDLLENLLQWSLVQTDDFEYVPEEFDLAPVIQDNVVLYEKAALEKQISLMIHIEPQTYVKADKNMLDFVLRNLLSNAIKFTYPKNQINIYTKREGDFIKVSIIDKGVGIKADALEKIFSPEIHLSTHGTANEKGTGFGLLLCKEFVEKNGGQLEIESEEGVGTQVMFQLQAIDQPEM</sequence>
<comment type="subcellular location">
    <subcellularLocation>
        <location evidence="2">Membrane</location>
    </subcellularLocation>
</comment>
<evidence type="ECO:0000256" key="8">
    <source>
        <dbReference type="SAM" id="Coils"/>
    </source>
</evidence>
<dbReference type="EMBL" id="AAWS01000006">
    <property type="protein sequence ID" value="EAY30584.1"/>
    <property type="molecule type" value="Genomic_DNA"/>
</dbReference>
<evidence type="ECO:0000259" key="10">
    <source>
        <dbReference type="PROSITE" id="PS50109"/>
    </source>
</evidence>
<dbReference type="InterPro" id="IPR050736">
    <property type="entry name" value="Sensor_HK_Regulatory"/>
</dbReference>
<dbReference type="InterPro" id="IPR003660">
    <property type="entry name" value="HAMP_dom"/>
</dbReference>
<gene>
    <name evidence="12" type="ORF">M23134_03222</name>
</gene>
<dbReference type="GO" id="GO:0016020">
    <property type="term" value="C:membrane"/>
    <property type="evidence" value="ECO:0007669"/>
    <property type="project" value="UniProtKB-SubCell"/>
</dbReference>
<dbReference type="PRINTS" id="PR00344">
    <property type="entry name" value="BCTRLSENSOR"/>
</dbReference>
<dbReference type="SUPFAM" id="SSF158472">
    <property type="entry name" value="HAMP domain-like"/>
    <property type="match status" value="1"/>
</dbReference>
<proteinExistence type="predicted"/>
<dbReference type="SUPFAM" id="SSF55874">
    <property type="entry name" value="ATPase domain of HSP90 chaperone/DNA topoisomerase II/histidine kinase"/>
    <property type="match status" value="1"/>
</dbReference>
<dbReference type="Pfam" id="PF00512">
    <property type="entry name" value="HisKA"/>
    <property type="match status" value="1"/>
</dbReference>
<name>A1ZGG7_MICM2</name>
<evidence type="ECO:0000256" key="9">
    <source>
        <dbReference type="SAM" id="Phobius"/>
    </source>
</evidence>
<dbReference type="Pfam" id="PF00672">
    <property type="entry name" value="HAMP"/>
    <property type="match status" value="1"/>
</dbReference>
<dbReference type="SUPFAM" id="SSF47384">
    <property type="entry name" value="Homodimeric domain of signal transducing histidine kinase"/>
    <property type="match status" value="1"/>
</dbReference>
<dbReference type="SMART" id="SM00388">
    <property type="entry name" value="HisKA"/>
    <property type="match status" value="1"/>
</dbReference>
<feature type="domain" description="HAMP" evidence="11">
    <location>
        <begin position="306"/>
        <end position="361"/>
    </location>
</feature>
<evidence type="ECO:0000256" key="2">
    <source>
        <dbReference type="ARBA" id="ARBA00004370"/>
    </source>
</evidence>
<accession>A1ZGG7</accession>
<keyword evidence="7" id="KW-0902">Two-component regulatory system</keyword>
<dbReference type="CDD" id="cd00082">
    <property type="entry name" value="HisKA"/>
    <property type="match status" value="1"/>
</dbReference>
<dbReference type="CDD" id="cd06225">
    <property type="entry name" value="HAMP"/>
    <property type="match status" value="1"/>
</dbReference>
<evidence type="ECO:0000313" key="13">
    <source>
        <dbReference type="Proteomes" id="UP000004095"/>
    </source>
</evidence>
<evidence type="ECO:0000256" key="4">
    <source>
        <dbReference type="ARBA" id="ARBA00022553"/>
    </source>
</evidence>
<dbReference type="Gene3D" id="6.10.340.10">
    <property type="match status" value="1"/>
</dbReference>
<dbReference type="eggNOG" id="COG2205">
    <property type="taxonomic scope" value="Bacteria"/>
</dbReference>
<keyword evidence="5" id="KW-0808">Transferase</keyword>
<dbReference type="Gene3D" id="1.10.287.130">
    <property type="match status" value="1"/>
</dbReference>
<comment type="catalytic activity">
    <reaction evidence="1">
        <text>ATP + protein L-histidine = ADP + protein N-phospho-L-histidine.</text>
        <dbReference type="EC" id="2.7.13.3"/>
    </reaction>
</comment>
<comment type="caution">
    <text evidence="12">The sequence shown here is derived from an EMBL/GenBank/DDBJ whole genome shotgun (WGS) entry which is preliminary data.</text>
</comment>
<dbReference type="eggNOG" id="COG5000">
    <property type="taxonomic scope" value="Bacteria"/>
</dbReference>
<evidence type="ECO:0000259" key="11">
    <source>
        <dbReference type="PROSITE" id="PS50885"/>
    </source>
</evidence>
<dbReference type="AlphaFoldDB" id="A1ZGG7"/>
<dbReference type="Gene3D" id="3.30.565.10">
    <property type="entry name" value="Histidine kinase-like ATPase, C-terminal domain"/>
    <property type="match status" value="1"/>
</dbReference>
<keyword evidence="9" id="KW-0472">Membrane</keyword>
<keyword evidence="8" id="KW-0175">Coiled coil</keyword>
<evidence type="ECO:0000313" key="12">
    <source>
        <dbReference type="EMBL" id="EAY30584.1"/>
    </source>
</evidence>
<evidence type="ECO:0000256" key="6">
    <source>
        <dbReference type="ARBA" id="ARBA00022777"/>
    </source>
</evidence>
<protein>
    <recommendedName>
        <fullName evidence="3">histidine kinase</fullName>
        <ecNumber evidence="3">2.7.13.3</ecNumber>
    </recommendedName>
</protein>
<dbReference type="PANTHER" id="PTHR43711:SF31">
    <property type="entry name" value="HISTIDINE KINASE"/>
    <property type="match status" value="1"/>
</dbReference>
<dbReference type="InterPro" id="IPR036890">
    <property type="entry name" value="HATPase_C_sf"/>
</dbReference>
<keyword evidence="4" id="KW-0597">Phosphoprotein</keyword>
<feature type="transmembrane region" description="Helical" evidence="9">
    <location>
        <begin position="12"/>
        <end position="33"/>
    </location>
</feature>
<keyword evidence="13" id="KW-1185">Reference proteome</keyword>